<reference evidence="18" key="1">
    <citation type="journal article" date="2023" name="Mol. Biol. Evol.">
        <title>Third-Generation Sequencing Reveals the Adaptive Role of the Epigenome in Three Deep-Sea Polychaetes.</title>
        <authorList>
            <person name="Perez M."/>
            <person name="Aroh O."/>
            <person name="Sun Y."/>
            <person name="Lan Y."/>
            <person name="Juniper S.K."/>
            <person name="Young C.R."/>
            <person name="Angers B."/>
            <person name="Qian P.Y."/>
        </authorList>
    </citation>
    <scope>NUCLEOTIDE SEQUENCE</scope>
    <source>
        <strain evidence="18">R07B-5</strain>
    </source>
</reference>
<dbReference type="Pfam" id="PF00122">
    <property type="entry name" value="E1-E2_ATPase"/>
    <property type="match status" value="1"/>
</dbReference>
<dbReference type="Proteomes" id="UP001209878">
    <property type="component" value="Unassembled WGS sequence"/>
</dbReference>
<evidence type="ECO:0000313" key="19">
    <source>
        <dbReference type="Proteomes" id="UP001209878"/>
    </source>
</evidence>
<keyword evidence="8" id="KW-0187">Copper transport</keyword>
<dbReference type="NCBIfam" id="TIGR00003">
    <property type="entry name" value="copper ion binding protein"/>
    <property type="match status" value="5"/>
</dbReference>
<dbReference type="GO" id="GO:0005524">
    <property type="term" value="F:ATP binding"/>
    <property type="evidence" value="ECO:0007669"/>
    <property type="project" value="UniProtKB-KW"/>
</dbReference>
<keyword evidence="12" id="KW-0186">Copper</keyword>
<evidence type="ECO:0000256" key="14">
    <source>
        <dbReference type="ARBA" id="ARBA00023136"/>
    </source>
</evidence>
<dbReference type="InterPro" id="IPR008250">
    <property type="entry name" value="ATPase_P-typ_transduc_dom_A_sf"/>
</dbReference>
<keyword evidence="3" id="KW-0813">Transport</keyword>
<feature type="domain" description="HMA" evidence="17">
    <location>
        <begin position="216"/>
        <end position="282"/>
    </location>
</feature>
<accession>A0AAD9NWU0</accession>
<dbReference type="EMBL" id="JAODUO010000291">
    <property type="protein sequence ID" value="KAK2183916.1"/>
    <property type="molecule type" value="Genomic_DNA"/>
</dbReference>
<dbReference type="FunFam" id="3.40.50.1000:FF:000031">
    <property type="entry name" value="Probable copper-transporting ATPase HMA5"/>
    <property type="match status" value="1"/>
</dbReference>
<keyword evidence="14 16" id="KW-0472">Membrane</keyword>
<feature type="domain" description="HMA" evidence="17">
    <location>
        <begin position="49"/>
        <end position="115"/>
    </location>
</feature>
<dbReference type="Gene3D" id="2.70.150.10">
    <property type="entry name" value="Calcium-transporting ATPase, cytoplasmic transduction domain A"/>
    <property type="match status" value="1"/>
</dbReference>
<keyword evidence="10" id="KW-1278">Translocase</keyword>
<organism evidence="18 19">
    <name type="scientific">Ridgeia piscesae</name>
    <name type="common">Tubeworm</name>
    <dbReference type="NCBI Taxonomy" id="27915"/>
    <lineage>
        <taxon>Eukaryota</taxon>
        <taxon>Metazoa</taxon>
        <taxon>Spiralia</taxon>
        <taxon>Lophotrochozoa</taxon>
        <taxon>Annelida</taxon>
        <taxon>Polychaeta</taxon>
        <taxon>Sedentaria</taxon>
        <taxon>Canalipalpata</taxon>
        <taxon>Sabellida</taxon>
        <taxon>Siboglinidae</taxon>
        <taxon>Ridgeia</taxon>
    </lineage>
</organism>
<evidence type="ECO:0000256" key="9">
    <source>
        <dbReference type="ARBA" id="ARBA00022840"/>
    </source>
</evidence>
<dbReference type="GO" id="GO:0016887">
    <property type="term" value="F:ATP hydrolysis activity"/>
    <property type="evidence" value="ECO:0007669"/>
    <property type="project" value="InterPro"/>
</dbReference>
<dbReference type="PRINTS" id="PR00942">
    <property type="entry name" value="CUATPASEI"/>
</dbReference>
<dbReference type="GO" id="GO:0016020">
    <property type="term" value="C:membrane"/>
    <property type="evidence" value="ECO:0007669"/>
    <property type="project" value="InterPro"/>
</dbReference>
<dbReference type="InterPro" id="IPR023214">
    <property type="entry name" value="HAD_sf"/>
</dbReference>
<evidence type="ECO:0000256" key="6">
    <source>
        <dbReference type="ARBA" id="ARBA00022737"/>
    </source>
</evidence>
<keyword evidence="19" id="KW-1185">Reference proteome</keyword>
<dbReference type="GO" id="GO:0005507">
    <property type="term" value="F:copper ion binding"/>
    <property type="evidence" value="ECO:0007669"/>
    <property type="project" value="InterPro"/>
</dbReference>
<evidence type="ECO:0000256" key="3">
    <source>
        <dbReference type="ARBA" id="ARBA00022448"/>
    </source>
</evidence>
<evidence type="ECO:0000256" key="12">
    <source>
        <dbReference type="ARBA" id="ARBA00023008"/>
    </source>
</evidence>
<dbReference type="InterPro" id="IPR036163">
    <property type="entry name" value="HMA_dom_sf"/>
</dbReference>
<dbReference type="Gene3D" id="1.20.1110.10">
    <property type="entry name" value="Calcium-transporting ATPase, transmembrane domain"/>
    <property type="match status" value="1"/>
</dbReference>
<dbReference type="GO" id="GO:0140581">
    <property type="term" value="F:P-type monovalent copper transporter activity"/>
    <property type="evidence" value="ECO:0007669"/>
    <property type="project" value="UniProtKB-EC"/>
</dbReference>
<feature type="transmembrane region" description="Helical" evidence="16">
    <location>
        <begin position="919"/>
        <end position="942"/>
    </location>
</feature>
<dbReference type="PRINTS" id="PR00119">
    <property type="entry name" value="CATATPASE"/>
</dbReference>
<evidence type="ECO:0000256" key="4">
    <source>
        <dbReference type="ARBA" id="ARBA00022692"/>
    </source>
</evidence>
<keyword evidence="4 16" id="KW-0812">Transmembrane</keyword>
<feature type="transmembrane region" description="Helical" evidence="16">
    <location>
        <begin position="843"/>
        <end position="866"/>
    </location>
</feature>
<dbReference type="Gene3D" id="3.40.50.1000">
    <property type="entry name" value="HAD superfamily/HAD-like"/>
    <property type="match status" value="1"/>
</dbReference>
<keyword evidence="9" id="KW-0067">ATP-binding</keyword>
<keyword evidence="6" id="KW-0677">Repeat</keyword>
<dbReference type="InterPro" id="IPR036412">
    <property type="entry name" value="HAD-like_sf"/>
</dbReference>
<gene>
    <name evidence="18" type="ORF">NP493_292g03042</name>
</gene>
<feature type="transmembrane region" description="Helical" evidence="16">
    <location>
        <begin position="1766"/>
        <end position="1787"/>
    </location>
</feature>
<evidence type="ECO:0000256" key="15">
    <source>
        <dbReference type="SAM" id="MobiDB-lite"/>
    </source>
</evidence>
<feature type="transmembrane region" description="Helical" evidence="16">
    <location>
        <begin position="1108"/>
        <end position="1130"/>
    </location>
</feature>
<keyword evidence="5" id="KW-0479">Metal-binding</keyword>
<dbReference type="PANTHER" id="PTHR46594">
    <property type="entry name" value="P-TYPE CATION-TRANSPORTING ATPASE"/>
    <property type="match status" value="1"/>
</dbReference>
<feature type="compositionally biased region" description="Basic and acidic residues" evidence="15">
    <location>
        <begin position="1901"/>
        <end position="1910"/>
    </location>
</feature>
<evidence type="ECO:0000256" key="1">
    <source>
        <dbReference type="ARBA" id="ARBA00004166"/>
    </source>
</evidence>
<evidence type="ECO:0000256" key="8">
    <source>
        <dbReference type="ARBA" id="ARBA00022796"/>
    </source>
</evidence>
<dbReference type="SUPFAM" id="SSF55008">
    <property type="entry name" value="HMA, heavy metal-associated domain"/>
    <property type="match status" value="8"/>
</dbReference>
<dbReference type="InterPro" id="IPR017969">
    <property type="entry name" value="Heavy-metal-associated_CS"/>
</dbReference>
<dbReference type="EC" id="7.2.2.8" evidence="2"/>
<dbReference type="NCBIfam" id="TIGR01494">
    <property type="entry name" value="ATPase_P-type"/>
    <property type="match status" value="1"/>
</dbReference>
<dbReference type="CDD" id="cd00371">
    <property type="entry name" value="HMA"/>
    <property type="match status" value="8"/>
</dbReference>
<feature type="domain" description="HMA" evidence="17">
    <location>
        <begin position="531"/>
        <end position="596"/>
    </location>
</feature>
<evidence type="ECO:0000256" key="5">
    <source>
        <dbReference type="ARBA" id="ARBA00022723"/>
    </source>
</evidence>
<dbReference type="Pfam" id="PF00403">
    <property type="entry name" value="HMA"/>
    <property type="match status" value="7"/>
</dbReference>
<keyword evidence="11 16" id="KW-1133">Transmembrane helix</keyword>
<dbReference type="PROSITE" id="PS01047">
    <property type="entry name" value="HMA_1"/>
    <property type="match status" value="4"/>
</dbReference>
<feature type="transmembrane region" description="Helical" evidence="16">
    <location>
        <begin position="872"/>
        <end position="898"/>
    </location>
</feature>
<feature type="transmembrane region" description="Helical" evidence="16">
    <location>
        <begin position="694"/>
        <end position="713"/>
    </location>
</feature>
<dbReference type="InterPro" id="IPR059000">
    <property type="entry name" value="ATPase_P-type_domA"/>
</dbReference>
<dbReference type="FunFam" id="2.70.150.10:FF:000002">
    <property type="entry name" value="Copper-transporting ATPase 1, putative"/>
    <property type="match status" value="1"/>
</dbReference>
<dbReference type="InterPro" id="IPR001757">
    <property type="entry name" value="P_typ_ATPase"/>
</dbReference>
<feature type="domain" description="HMA" evidence="17">
    <location>
        <begin position="752"/>
        <end position="818"/>
    </location>
</feature>
<dbReference type="PROSITE" id="PS50846">
    <property type="entry name" value="HMA_2"/>
    <property type="match status" value="7"/>
</dbReference>
<feature type="transmembrane region" description="Helical" evidence="16">
    <location>
        <begin position="1793"/>
        <end position="1816"/>
    </location>
</feature>
<evidence type="ECO:0000256" key="16">
    <source>
        <dbReference type="SAM" id="Phobius"/>
    </source>
</evidence>
<dbReference type="SUPFAM" id="SSF81653">
    <property type="entry name" value="Calcium ATPase, transduction domain A"/>
    <property type="match status" value="1"/>
</dbReference>
<comment type="caution">
    <text evidence="18">The sequence shown here is derived from an EMBL/GenBank/DDBJ whole genome shotgun (WGS) entry which is preliminary data.</text>
</comment>
<evidence type="ECO:0000256" key="7">
    <source>
        <dbReference type="ARBA" id="ARBA00022741"/>
    </source>
</evidence>
<feature type="domain" description="HMA" evidence="17">
    <location>
        <begin position="404"/>
        <end position="470"/>
    </location>
</feature>
<dbReference type="InterPro" id="IPR006121">
    <property type="entry name" value="HMA_dom"/>
</dbReference>
<feature type="region of interest" description="Disordered" evidence="15">
    <location>
        <begin position="1885"/>
        <end position="1910"/>
    </location>
</feature>
<protein>
    <recommendedName>
        <fullName evidence="2">P-type Cu(+) transporter</fullName>
        <ecNumber evidence="2">7.2.2.8</ecNumber>
    </recommendedName>
</protein>
<proteinExistence type="predicted"/>
<dbReference type="InterPro" id="IPR006122">
    <property type="entry name" value="HMA_Cu_ion-bd"/>
</dbReference>
<evidence type="ECO:0000313" key="18">
    <source>
        <dbReference type="EMBL" id="KAK2183916.1"/>
    </source>
</evidence>
<evidence type="ECO:0000256" key="2">
    <source>
        <dbReference type="ARBA" id="ARBA00012517"/>
    </source>
</evidence>
<evidence type="ECO:0000256" key="13">
    <source>
        <dbReference type="ARBA" id="ARBA00023065"/>
    </source>
</evidence>
<dbReference type="Gene3D" id="3.30.70.100">
    <property type="match status" value="8"/>
</dbReference>
<dbReference type="GO" id="GO:0005802">
    <property type="term" value="C:trans-Golgi network"/>
    <property type="evidence" value="ECO:0007669"/>
    <property type="project" value="UniProtKB-ARBA"/>
</dbReference>
<dbReference type="Gene3D" id="1.20.120.20">
    <property type="entry name" value="Apolipoprotein"/>
    <property type="match status" value="1"/>
</dbReference>
<dbReference type="InterPro" id="IPR023299">
    <property type="entry name" value="ATPase_P-typ_cyto_dom_N"/>
</dbReference>
<sequence length="1910" mass="208473">MSGQRSQRCVSLLSNQVVVEHDPSEVNIDLLVDKMDNIGFEAEVKAGYRDLVIFIEGMTCMSCVRNIEGVMSTKNGVLFVKVSLDNKLGYFKYDPKMTSPEVMCEAVNDMGFDASLTNPTVGSASETTDIQVKGMTCQSCVKHINDVVSDLAGVTHVNVSLDDELATVEFDPSLTSAQKICDTIDDMGFEAILPTALSNTSGNSQGPGSKSATDHEVVKISVQGMTCNSCVQHIQSVVHELPGVESISVTLEAKCATISYDPMKTSPQELCAAIDDMGFEAALSEPSAVDGFDELALRGGVGDQPTEHVCIIAVDGMTCMSCVRHIEDVVADMAGVSRIRVSLQDNSATVQWRPGTVSPQEVAAKIDDMGFEARVLEMAGGDSTGAKNNSVSNNSSIWKRRNLHRATLAITGLHSNSCVVRIEERVLAMPGVEYVSGSLMNDSCDVIYDANFVTFKNLCNTIEECGYDARLKEPPVGMTITALQNMQSELKSSQLGVTCDVIGNSPTGSLRKNKVMFDDIDIQQEPGDEYDKCFIKVVGMTCSSCVANVERHVMKMEGIQSVSLWLQVSSQCCCGGRYPVSVVVVAGIQSVSLWLQVSSQCRCGGRCPVSAVVVAGVQSVLLWLQVSSQCCCGCRYPVSVVVVAGIQSVSLWLQVSSQCRCGCRYPVSVVVVADIQSVSLWLQVSSQCRCGCRYPVSVVVVAGIQSVLVSLLAQKAEVKFDPAYLIPSQIANKIMELGYNATVMETETAGQNTIEISIEGMFCASCVHLIESTLIKRPGILSVSVALATAQGKFTYDTEATGPRDIIECIKSLGFEASLMKEDGDNVTMLQQKREILRWRRSFLFSLLFGIPVMVIMIVFMVMMSVGSGHRAVVMVMPGLSLENLLLFLFCTPCQFIGGKYFYIHAKKAIMHGTSNMDVLISLATTIAYSYSVIALLVAMSLKQDTSPRTFFETPPMLLVFISLGRWLEHIAKGKTSEALAKLMSLQATEATLVDMDKEGNILKEENITIELVQRGDILRVVPGAKMPVDGRVIEGHTTCDESLITGESMPVAKKVGCDVIGGTINQNGVVLIEATHVGGDSALAQIVKLVEEAQTSKAPIQQLADTIAGYFVPGVVTISLVTLIVWIILGYMDIKMIDSNIDQHRCKYLVIKLIDSKIDEDIKIIDSKIDEDIKMIDSKIDEDIKMIDSKIDEDIKMIDSKIDEDIKMIDSKIDEDIKMIDSKIDEDIKMIDSKIDEDIKMIDSKIDEDIKMIDSKIDEDIKMIDSKIDEDIKMIDSKIDEDIKMIDSKIDEDIKMIDSKIDEDIKMIDSKIDEDIKMIDSKIDEDIKMIDSKIDEDIKMIDSKIDEDIKQIDSNVDEDIKMIDSKIDEDIKMIDSKIDEDIKMIDSKIDEDIKMIDSKIDEDIKLIDSKIDEDIKMIDSNIDEPRTQHETIFAHAFKLAITVLCIACPCALGLATPTAVMVGTGVGANNGVLIKEAFLAIAGTAEANSEHPIGSAIVKYAKKVLSTETVGKASDFQAVPGCGLKCTVTNIEPMMNPDTTDVEIMNRRNSTASSKSFRVIVDGVTDDGTQLPDVIDLEGAAASATYEVLIGNREWMQRNGLEVAGEVHKAMEEQEVQGQTAVLCVIDGKIVAMLAVADTVKSEAHLAVYTLKKMGLDVMLLTGDNRKTAQAIAKQVGISMVFAEVLPSHKVLKVKQLQSKGYRVAMVGDGINDSPALAQADIGIAIGTGTDVAVEAADIVLIRNDLLDVVAAMLLSKKTVRRIRFNFVAATFYNILGIPIAAGVLWPLGIELAPWMASAAMAMSSTSVVALSLLLKLWKKPQREELATQQYFADYRWEQQQSADFVRVYRGVDEEGMPEMKISLRGSIMQKLSLGSQNRITTGTEQKSLLEDDGTVQQPESDHEDVGMV</sequence>
<evidence type="ECO:0000259" key="17">
    <source>
        <dbReference type="PROSITE" id="PS50846"/>
    </source>
</evidence>
<keyword evidence="7" id="KW-0547">Nucleotide-binding</keyword>
<evidence type="ECO:0000256" key="11">
    <source>
        <dbReference type="ARBA" id="ARBA00022989"/>
    </source>
</evidence>
<feature type="domain" description="HMA" evidence="17">
    <location>
        <begin position="308"/>
        <end position="374"/>
    </location>
</feature>
<dbReference type="PANTHER" id="PTHR46594:SF4">
    <property type="entry name" value="P-TYPE CATION-TRANSPORTING ATPASE"/>
    <property type="match status" value="1"/>
</dbReference>
<comment type="subcellular location">
    <subcellularLocation>
        <location evidence="1">Golgi apparatus</location>
        <location evidence="1">trans-Golgi network membrane</location>
        <topology evidence="1">Multi-pass membrane protein</topology>
    </subcellularLocation>
</comment>
<dbReference type="Pfam" id="PF00702">
    <property type="entry name" value="Hydrolase"/>
    <property type="match status" value="1"/>
</dbReference>
<keyword evidence="13" id="KW-0406">Ion transport</keyword>
<feature type="domain" description="HMA" evidence="17">
    <location>
        <begin position="126"/>
        <end position="192"/>
    </location>
</feature>
<name>A0AAD9NWU0_RIDPI</name>
<evidence type="ECO:0000256" key="10">
    <source>
        <dbReference type="ARBA" id="ARBA00022967"/>
    </source>
</evidence>
<dbReference type="FunFam" id="3.30.70.100:FF:000001">
    <property type="entry name" value="ATPase copper transporting beta"/>
    <property type="match status" value="6"/>
</dbReference>
<dbReference type="Gene3D" id="3.40.1110.10">
    <property type="entry name" value="Calcium-transporting ATPase, cytoplasmic domain N"/>
    <property type="match status" value="1"/>
</dbReference>
<dbReference type="FunFam" id="3.40.1110.10:FF:000023">
    <property type="entry name" value="Copper-transporting ATPase 1, putative"/>
    <property type="match status" value="1"/>
</dbReference>
<dbReference type="SUPFAM" id="SSF56784">
    <property type="entry name" value="HAD-like"/>
    <property type="match status" value="1"/>
</dbReference>